<dbReference type="SUPFAM" id="SSF46894">
    <property type="entry name" value="C-terminal effector domain of the bipartite response regulators"/>
    <property type="match status" value="1"/>
</dbReference>
<accession>G7GRT4</accession>
<dbReference type="STRING" id="1075090.GOAMR_50_00810"/>
<dbReference type="InterPro" id="IPR016032">
    <property type="entry name" value="Sig_transdc_resp-reg_C-effctor"/>
</dbReference>
<dbReference type="SMART" id="SM00421">
    <property type="entry name" value="HTH_LUXR"/>
    <property type="match status" value="1"/>
</dbReference>
<feature type="domain" description="HTH luxR-type" evidence="1">
    <location>
        <begin position="29"/>
        <end position="86"/>
    </location>
</feature>
<proteinExistence type="predicted"/>
<dbReference type="AlphaFoldDB" id="G7GRT4"/>
<dbReference type="GO" id="GO:0003677">
    <property type="term" value="F:DNA binding"/>
    <property type="evidence" value="ECO:0007669"/>
    <property type="project" value="InterPro"/>
</dbReference>
<reference evidence="2 3" key="1">
    <citation type="submission" date="2011-11" db="EMBL/GenBank/DDBJ databases">
        <title>Whole genome shotgun sequence of Gordonia amarae NBRC 15530.</title>
        <authorList>
            <person name="Takarada H."/>
            <person name="Hosoyama A."/>
            <person name="Tsuchikane K."/>
            <person name="Katsumata H."/>
            <person name="Yamazaki S."/>
            <person name="Fujita N."/>
        </authorList>
    </citation>
    <scope>NUCLEOTIDE SEQUENCE [LARGE SCALE GENOMIC DNA]</scope>
    <source>
        <strain evidence="2 3">NBRC 15530</strain>
    </source>
</reference>
<dbReference type="eggNOG" id="COG2197">
    <property type="taxonomic scope" value="Bacteria"/>
</dbReference>
<dbReference type="InterPro" id="IPR036388">
    <property type="entry name" value="WH-like_DNA-bd_sf"/>
</dbReference>
<dbReference type="Proteomes" id="UP000006023">
    <property type="component" value="Unassembled WGS sequence"/>
</dbReference>
<dbReference type="EMBL" id="BAED01000050">
    <property type="protein sequence ID" value="GAB06309.1"/>
    <property type="molecule type" value="Genomic_DNA"/>
</dbReference>
<protein>
    <submittedName>
        <fullName evidence="2">Putative LuxR family transcriptional regulator</fullName>
    </submittedName>
</protein>
<dbReference type="Gene3D" id="1.10.10.10">
    <property type="entry name" value="Winged helix-like DNA-binding domain superfamily/Winged helix DNA-binding domain"/>
    <property type="match status" value="1"/>
</dbReference>
<evidence type="ECO:0000259" key="1">
    <source>
        <dbReference type="SMART" id="SM00421"/>
    </source>
</evidence>
<evidence type="ECO:0000313" key="3">
    <source>
        <dbReference type="Proteomes" id="UP000006023"/>
    </source>
</evidence>
<sequence length="127" mass="13777">MTAWLVTDELMTGPAPVAAGPVPRPGLATPRLSAREVEILSTWLVCDTKVEVAERLFVTVATVRTHLARIRSKYRDAGRPAGTKIALLIRAVEDGYCTLDDIACKLDFGAQEDDDDLVTTPVVSVVR</sequence>
<keyword evidence="3" id="KW-1185">Reference proteome</keyword>
<name>G7GRT4_9ACTN</name>
<dbReference type="InterPro" id="IPR000792">
    <property type="entry name" value="Tscrpt_reg_LuxR_C"/>
</dbReference>
<comment type="caution">
    <text evidence="2">The sequence shown here is derived from an EMBL/GenBank/DDBJ whole genome shotgun (WGS) entry which is preliminary data.</text>
</comment>
<dbReference type="RefSeq" id="WP_005189092.1">
    <property type="nucleotide sequence ID" value="NZ_BAED01000050.1"/>
</dbReference>
<organism evidence="2 3">
    <name type="scientific">Gordonia amarae NBRC 15530</name>
    <dbReference type="NCBI Taxonomy" id="1075090"/>
    <lineage>
        <taxon>Bacteria</taxon>
        <taxon>Bacillati</taxon>
        <taxon>Actinomycetota</taxon>
        <taxon>Actinomycetes</taxon>
        <taxon>Mycobacteriales</taxon>
        <taxon>Gordoniaceae</taxon>
        <taxon>Gordonia</taxon>
    </lineage>
</organism>
<evidence type="ECO:0000313" key="2">
    <source>
        <dbReference type="EMBL" id="GAB06309.1"/>
    </source>
</evidence>
<dbReference type="Pfam" id="PF00196">
    <property type="entry name" value="GerE"/>
    <property type="match status" value="1"/>
</dbReference>
<gene>
    <name evidence="2" type="ORF">GOAMR_50_00810</name>
</gene>
<dbReference type="GO" id="GO:0006355">
    <property type="term" value="P:regulation of DNA-templated transcription"/>
    <property type="evidence" value="ECO:0007669"/>
    <property type="project" value="InterPro"/>
</dbReference>